<protein>
    <submittedName>
        <fullName evidence="1">Uncharacterized protein</fullName>
    </submittedName>
</protein>
<evidence type="ECO:0000313" key="2">
    <source>
        <dbReference type="Proteomes" id="UP000004088"/>
    </source>
</evidence>
<gene>
    <name evidence="1" type="ORF">HMPREF9098_0739</name>
</gene>
<comment type="caution">
    <text evidence="1">The sequence shown here is derived from an EMBL/GenBank/DDBJ whole genome shotgun (WGS) entry which is preliminary data.</text>
</comment>
<keyword evidence="2" id="KW-1185">Reference proteome</keyword>
<accession>F0EXR4</accession>
<dbReference type="Proteomes" id="UP000004088">
    <property type="component" value="Unassembled WGS sequence"/>
</dbReference>
<dbReference type="EMBL" id="AEWV01000013">
    <property type="protein sequence ID" value="EGC17928.1"/>
    <property type="molecule type" value="Genomic_DNA"/>
</dbReference>
<dbReference type="AlphaFoldDB" id="F0EXR4"/>
<name>F0EXR4_9NEIS</name>
<evidence type="ECO:0000313" key="1">
    <source>
        <dbReference type="EMBL" id="EGC17928.1"/>
    </source>
</evidence>
<proteinExistence type="predicted"/>
<organism evidence="1 2">
    <name type="scientific">Kingella denitrificans ATCC 33394</name>
    <dbReference type="NCBI Taxonomy" id="888741"/>
    <lineage>
        <taxon>Bacteria</taxon>
        <taxon>Pseudomonadati</taxon>
        <taxon>Pseudomonadota</taxon>
        <taxon>Betaproteobacteria</taxon>
        <taxon>Neisseriales</taxon>
        <taxon>Neisseriaceae</taxon>
        <taxon>Kingella</taxon>
    </lineage>
</organism>
<reference evidence="1 2" key="1">
    <citation type="submission" date="2011-01" db="EMBL/GenBank/DDBJ databases">
        <authorList>
            <person name="Muzny D."/>
            <person name="Qin X."/>
            <person name="Deng J."/>
            <person name="Jiang H."/>
            <person name="Liu Y."/>
            <person name="Qu J."/>
            <person name="Song X.-Z."/>
            <person name="Zhang L."/>
            <person name="Thornton R."/>
            <person name="Coyle M."/>
            <person name="Francisco L."/>
            <person name="Jackson L."/>
            <person name="Javaid M."/>
            <person name="Korchina V."/>
            <person name="Kovar C."/>
            <person name="Mata R."/>
            <person name="Mathew T."/>
            <person name="Ngo R."/>
            <person name="Nguyen L."/>
            <person name="Nguyen N."/>
            <person name="Okwuonu G."/>
            <person name="Ongeri F."/>
            <person name="Pham C."/>
            <person name="Simmons D."/>
            <person name="Wilczek-Boney K."/>
            <person name="Hale W."/>
            <person name="Jakkamsetti A."/>
            <person name="Pham P."/>
            <person name="Ruth R."/>
            <person name="San Lucas F."/>
            <person name="Warren J."/>
            <person name="Zhang J."/>
            <person name="Zhao Z."/>
            <person name="Zhou C."/>
            <person name="Zhu D."/>
            <person name="Lee S."/>
            <person name="Bess C."/>
            <person name="Blankenburg K."/>
            <person name="Forbes L."/>
            <person name="Fu Q."/>
            <person name="Gubbala S."/>
            <person name="Hirani K."/>
            <person name="Jayaseelan J.C."/>
            <person name="Lara F."/>
            <person name="Munidasa M."/>
            <person name="Palculict T."/>
            <person name="Patil S."/>
            <person name="Pu L.-L."/>
            <person name="Saada N."/>
            <person name="Tang L."/>
            <person name="Weissenberger G."/>
            <person name="Zhu Y."/>
            <person name="Hemphill L."/>
            <person name="Shang Y."/>
            <person name="Youmans B."/>
            <person name="Ayvaz T."/>
            <person name="Ross M."/>
            <person name="Santibanez J."/>
            <person name="Aqrawi P."/>
            <person name="Gross S."/>
            <person name="Joshi V."/>
            <person name="Fowler G."/>
            <person name="Nazareth L."/>
            <person name="Reid J."/>
            <person name="Worley K."/>
            <person name="Petrosino J."/>
            <person name="Highlander S."/>
            <person name="Gibbs R."/>
        </authorList>
    </citation>
    <scope>NUCLEOTIDE SEQUENCE [LARGE SCALE GENOMIC DNA]</scope>
    <source>
        <strain evidence="1 2">ATCC 33394</strain>
    </source>
</reference>
<dbReference type="HOGENOM" id="CLU_2788333_0_0_4"/>
<dbReference type="STRING" id="888741.HMPREF9098_0739"/>
<sequence>MVFRVQAAFCRESCRIKVQAAFIGNTPPQSMGMAAQRHANFANNTAIQKSSLHLHWGKNAGCFLPFVR</sequence>